<dbReference type="EMBL" id="CP007014">
    <property type="protein sequence ID" value="AHG43388.1"/>
    <property type="molecule type" value="Genomic_DNA"/>
</dbReference>
<organism evidence="1 2">
    <name type="scientific">Pseudomonas syringae CC1557</name>
    <dbReference type="NCBI Taxonomy" id="1357279"/>
    <lineage>
        <taxon>Bacteria</taxon>
        <taxon>Pseudomonadati</taxon>
        <taxon>Pseudomonadota</taxon>
        <taxon>Gammaproteobacteria</taxon>
        <taxon>Pseudomonadales</taxon>
        <taxon>Pseudomonadaceae</taxon>
        <taxon>Pseudomonas</taxon>
        <taxon>Pseudomonas syringae</taxon>
    </lineage>
</organism>
<name>W0N2B1_PSESX</name>
<dbReference type="eggNOG" id="ENOG502ZRS5">
    <property type="taxonomic scope" value="Bacteria"/>
</dbReference>
<protein>
    <submittedName>
        <fullName evidence="1">Uncharacterized protein</fullName>
    </submittedName>
</protein>
<dbReference type="InterPro" id="IPR032721">
    <property type="entry name" value="Toxin-deaminase"/>
</dbReference>
<evidence type="ECO:0000313" key="2">
    <source>
        <dbReference type="Proteomes" id="UP000019089"/>
    </source>
</evidence>
<evidence type="ECO:0000313" key="1">
    <source>
        <dbReference type="EMBL" id="AHG43388.1"/>
    </source>
</evidence>
<gene>
    <name evidence="1" type="ORF">N018_25425</name>
</gene>
<dbReference type="Proteomes" id="UP000019089">
    <property type="component" value="Chromosome"/>
</dbReference>
<dbReference type="KEGG" id="psyr:N018_25425"/>
<dbReference type="STRING" id="1357279.N018_25425"/>
<accession>W0N2B1</accession>
<reference evidence="1 2" key="1">
    <citation type="submission" date="2013-12" db="EMBL/GenBank/DDBJ databases">
        <title>Interactions Between Genome Architecture and Virulence Genes in Pseudomonas syringae, strain CC1557 as a model.</title>
        <authorList>
            <person name="Baltrus D."/>
            <person name="Hockett K."/>
            <person name="Karlsrud E."/>
            <person name="Dougherty K."/>
            <person name="Nishimura M."/>
        </authorList>
    </citation>
    <scope>NUCLEOTIDE SEQUENCE [LARGE SCALE GENOMIC DNA]</scope>
    <source>
        <strain evidence="1 2">CC1557</strain>
    </source>
</reference>
<sequence>MTLTTLQSNPVPTAVVAKRSYLGLFCQALAGLTPGTEYRDKALLSSLNRQLAMPDVQALLARKLAAIPRDEWTDTQLQAKPSVAMASPSRGVYLQKMAARVVNPRNEAWLDAAIQDATSAPGMRALSLAISLGSEHSRLSFDSLLALAAVLLMPVLGTSMELDESLPDFTQLNVKVPRLRDWSTVRNANDLFRQSGIEILCSPSEKGTVLRFTARETWRALIQTAHFKSAFAPLLSYMDWYGGRLGEQASPRITQAIAGRVIVDHFVGAVQCNGEPLETSLRRGWVSEQGHLQLRDKVRLLISDHYPQASPGTLDMLHYLFLRETMPELLVEGVPDHLQYGRSLQSVAFIQGVALVEALSPGLSQVTPYDELIQVSSGFAQSSDADIHALWARTLIAPALRYASAHGAIQVSDDDIRQATGEQIGQALTYLKAHQDQHAQELHSLLAIKPPDRKDLAQKMLRAANVPHLLWDQSVKIKHWPVLQDHGFTVASSYSVDRLAAVGRPQASVVELVMMGEVYIEGQPTVAQAYATAFDAYQQALVSAEARVIKRQLSEMQTGDQETLLTSTCELSRVRFGSQEGTQGLFIRCQPGNRLNKFDEHSVRERFFELIPAAGIAGEARQKFTYAVDGVTWSRPISMIEAFDHKAAHERRIEKARVTPLLPMDSDAYLTGTVSRSSQAFHQPQKGTLVPSAELVYLAGESMQTGLEALANKAAGHLLAGFLEQSNAEHTHETEWEEIWAKEREYADIAARLIIPFYGCIKDLSGGDYSGGVIFNCVMDAAFALIPLGQFAGSTARIVLRAGELSVESVARLTRRAVTTLIKGLAEQSAVFAVRDLGKLGLKMSALGWTRLLDELPLLREVFSSRAVLESSVSLDKGVYRVIEGAQHPHPVEGLLARVDGGSGAITRDVGTSQQPDFRLLDPHSDSVFGKRLTAVAPGHEAEFSTFAAGESIGVDCYPPVAPLTSLEDGIHELRVAEGCRVQALEREEGVFDILIDDEIYHLDANSPDAALRKLTAEKLSARSAMMHEAENICRVRRDLIPVPCSTGVKLVTPVPERIPEGSTSPTRIGKYPSNAVAAREFGLARLSLGADSAAPDIDAFVNEGKFCKWADSAESSTSGQIPAVKVVVPLSDVERALFALPEAPAYLPEFSGALTADGLLGLPENFPMQDVAWIHRYLPVIELGPIAAGVADTRTLRGIPLDIEGTPWIFIEPDTGVFYKAAASEGALDLQFSRVTEAAQTNEYMRISEQYRLVREFSDAGKDRENIARLLFDLLDVAERPKWGFIWKRPVRNYDEYVRWCKASQNPNDLLIFAGNILSGEATQKKFVELARNSIPDFKKIAQRSLPEQQHVVEVLNHLLPTQGSPEEWERLSLENIMTPKASRNIMRQTKGANLSFLQAYTESGDRIVYYALSGGNKAKDLKLQLDVAEDSERVINKVIYRDARARMAGRQPDPGFTSLPVVRDADRIAVRKFPRHLDSERLIATVFKEDMASTRLTHIKVFTVLDTCRSCGGFVLPRLKLDFPGAHFSVTYLKPYRAS</sequence>
<proteinExistence type="predicted"/>
<dbReference type="RefSeq" id="WP_025391034.1">
    <property type="nucleotide sequence ID" value="NZ_CP007014.1"/>
</dbReference>
<dbReference type="HOGENOM" id="CLU_003894_0_0_6"/>
<dbReference type="Pfam" id="PF14424">
    <property type="entry name" value="Toxin-deaminase"/>
    <property type="match status" value="1"/>
</dbReference>